<evidence type="ECO:0000313" key="3">
    <source>
        <dbReference type="Proteomes" id="UP001597181"/>
    </source>
</evidence>
<keyword evidence="1" id="KW-0812">Transmembrane</keyword>
<keyword evidence="1" id="KW-0472">Membrane</keyword>
<proteinExistence type="predicted"/>
<accession>A0ABW3TM74</accession>
<keyword evidence="3" id="KW-1185">Reference proteome</keyword>
<dbReference type="RefSeq" id="WP_343957386.1">
    <property type="nucleotide sequence ID" value="NZ_BAAAKZ010000001.1"/>
</dbReference>
<dbReference type="Proteomes" id="UP001597181">
    <property type="component" value="Unassembled WGS sequence"/>
</dbReference>
<feature type="transmembrane region" description="Helical" evidence="1">
    <location>
        <begin position="58"/>
        <end position="79"/>
    </location>
</feature>
<comment type="caution">
    <text evidence="2">The sequence shown here is derived from an EMBL/GenBank/DDBJ whole genome shotgun (WGS) entry which is preliminary data.</text>
</comment>
<sequence>MTQQQQRELGLAEAELARAELYDTLGQLRDRLNYAKRIDDATERVGIRIREERQQRPLVFVAGVVAVAATAGVVVWAIAKRASKNLRS</sequence>
<dbReference type="EMBL" id="JBHTLY010000002">
    <property type="protein sequence ID" value="MFD1201309.1"/>
    <property type="molecule type" value="Genomic_DNA"/>
</dbReference>
<evidence type="ECO:0000313" key="2">
    <source>
        <dbReference type="EMBL" id="MFD1201309.1"/>
    </source>
</evidence>
<reference evidence="3" key="1">
    <citation type="journal article" date="2019" name="Int. J. Syst. Evol. Microbiol.">
        <title>The Global Catalogue of Microorganisms (GCM) 10K type strain sequencing project: providing services to taxonomists for standard genome sequencing and annotation.</title>
        <authorList>
            <consortium name="The Broad Institute Genomics Platform"/>
            <consortium name="The Broad Institute Genome Sequencing Center for Infectious Disease"/>
            <person name="Wu L."/>
            <person name="Ma J."/>
        </authorList>
    </citation>
    <scope>NUCLEOTIDE SEQUENCE [LARGE SCALE GENOMIC DNA]</scope>
    <source>
        <strain evidence="3">CCUG 50213</strain>
    </source>
</reference>
<keyword evidence="1" id="KW-1133">Transmembrane helix</keyword>
<evidence type="ECO:0008006" key="4">
    <source>
        <dbReference type="Google" id="ProtNLM"/>
    </source>
</evidence>
<evidence type="ECO:0000256" key="1">
    <source>
        <dbReference type="SAM" id="Phobius"/>
    </source>
</evidence>
<gene>
    <name evidence="2" type="ORF">ACFQ3U_05310</name>
</gene>
<organism evidence="2 3">
    <name type="scientific">Leucobacter albus</name>
    <dbReference type="NCBI Taxonomy" id="272210"/>
    <lineage>
        <taxon>Bacteria</taxon>
        <taxon>Bacillati</taxon>
        <taxon>Actinomycetota</taxon>
        <taxon>Actinomycetes</taxon>
        <taxon>Micrococcales</taxon>
        <taxon>Microbacteriaceae</taxon>
        <taxon>Leucobacter</taxon>
    </lineage>
</organism>
<protein>
    <recommendedName>
        <fullName evidence="4">DUF3618 domain-containing protein</fullName>
    </recommendedName>
</protein>
<name>A0ABW3TM74_9MICO</name>